<feature type="transmembrane region" description="Helical" evidence="9">
    <location>
        <begin position="406"/>
        <end position="426"/>
    </location>
</feature>
<feature type="compositionally biased region" description="Basic and acidic residues" evidence="8">
    <location>
        <begin position="1"/>
        <end position="16"/>
    </location>
</feature>
<feature type="transmembrane region" description="Helical" evidence="9">
    <location>
        <begin position="212"/>
        <end position="238"/>
    </location>
</feature>
<reference evidence="11" key="1">
    <citation type="journal article" date="2018" name="Biotechnol. Bioeng.">
        <title>A reference genome of the Chinese hamster based on a hybrid assembly strategy.</title>
        <authorList>
            <person name="Rupp O."/>
            <person name="MacDonald M.L."/>
            <person name="Li S."/>
            <person name="Dhiman H."/>
            <person name="Polson S."/>
            <person name="Griep S."/>
            <person name="Heffner K."/>
            <person name="Hernandez I."/>
            <person name="Brinkrolf K."/>
            <person name="Jadhav V."/>
            <person name="Samoudi M."/>
            <person name="Hao H."/>
            <person name="Kingham B."/>
            <person name="Goesmann A."/>
            <person name="Betenbaugh M.J."/>
            <person name="Lewis N.E."/>
            <person name="Borth N."/>
            <person name="Lee K.H."/>
        </authorList>
    </citation>
    <scope>NUCLEOTIDE SEQUENCE [LARGE SCALE GENOMIC DNA]</scope>
    <source>
        <strain evidence="11">17A/GY</strain>
    </source>
</reference>
<dbReference type="GO" id="GO:0043252">
    <property type="term" value="P:sodium-independent organic anion transport"/>
    <property type="evidence" value="ECO:0007669"/>
    <property type="project" value="TreeGrafter"/>
</dbReference>
<dbReference type="PANTHER" id="PTHR11388">
    <property type="entry name" value="ORGANIC ANION TRANSPORTER"/>
    <property type="match status" value="1"/>
</dbReference>
<evidence type="ECO:0000313" key="11">
    <source>
        <dbReference type="Proteomes" id="UP001108280"/>
    </source>
</evidence>
<dbReference type="SUPFAM" id="SSF100895">
    <property type="entry name" value="Kazal-type serine protease inhibitors"/>
    <property type="match status" value="1"/>
</dbReference>
<evidence type="ECO:0000256" key="2">
    <source>
        <dbReference type="ARBA" id="ARBA00009657"/>
    </source>
</evidence>
<feature type="transmembrane region" description="Helical" evidence="9">
    <location>
        <begin position="154"/>
        <end position="175"/>
    </location>
</feature>
<dbReference type="InterPro" id="IPR002350">
    <property type="entry name" value="Kazal_dom"/>
</dbReference>
<feature type="transmembrane region" description="Helical" evidence="9">
    <location>
        <begin position="372"/>
        <end position="394"/>
    </location>
</feature>
<keyword evidence="3" id="KW-1003">Cell membrane</keyword>
<dbReference type="GeneID" id="100771790"/>
<keyword evidence="6 9" id="KW-0472">Membrane</keyword>
<evidence type="ECO:0000256" key="1">
    <source>
        <dbReference type="ARBA" id="ARBA00004651"/>
    </source>
</evidence>
<feature type="transmembrane region" description="Helical" evidence="9">
    <location>
        <begin position="88"/>
        <end position="109"/>
    </location>
</feature>
<keyword evidence="7" id="KW-1015">Disulfide bond</keyword>
<dbReference type="Pfam" id="PF07648">
    <property type="entry name" value="Kazal_2"/>
    <property type="match status" value="1"/>
</dbReference>
<dbReference type="RefSeq" id="XP_035294747.1">
    <property type="nucleotide sequence ID" value="XM_035438856.1"/>
</dbReference>
<dbReference type="RefSeq" id="XP_035313833.1">
    <property type="nucleotide sequence ID" value="XM_035457942.1"/>
</dbReference>
<dbReference type="Pfam" id="PF03137">
    <property type="entry name" value="OATP"/>
    <property type="match status" value="2"/>
</dbReference>
<accession>A0A9J7GNQ3</accession>
<dbReference type="GO" id="GO:0016323">
    <property type="term" value="C:basolateral plasma membrane"/>
    <property type="evidence" value="ECO:0007669"/>
    <property type="project" value="TreeGrafter"/>
</dbReference>
<organism evidence="11 12">
    <name type="scientific">Cricetulus griseus</name>
    <name type="common">Chinese hamster</name>
    <name type="synonym">Cricetulus barabensis griseus</name>
    <dbReference type="NCBI Taxonomy" id="10029"/>
    <lineage>
        <taxon>Eukaryota</taxon>
        <taxon>Metazoa</taxon>
        <taxon>Chordata</taxon>
        <taxon>Craniata</taxon>
        <taxon>Vertebrata</taxon>
        <taxon>Euteleostomi</taxon>
        <taxon>Mammalia</taxon>
        <taxon>Eutheria</taxon>
        <taxon>Euarchontoglires</taxon>
        <taxon>Glires</taxon>
        <taxon>Rodentia</taxon>
        <taxon>Myomorpha</taxon>
        <taxon>Muroidea</taxon>
        <taxon>Cricetidae</taxon>
        <taxon>Cricetinae</taxon>
        <taxon>Cricetulus</taxon>
    </lineage>
</organism>
<dbReference type="InterPro" id="IPR004156">
    <property type="entry name" value="OATP"/>
</dbReference>
<reference evidence="11" key="2">
    <citation type="journal article" date="2020" name="Biotechnol. Bioeng.">
        <title>Chromosome-scale scaffolds for the Chinese hamster reference genome assembly to facilitate the study of the CHO epigenome.</title>
        <authorList>
            <person name="Hilliard W."/>
            <person name="MacDonald M."/>
            <person name="Lee K.H."/>
        </authorList>
    </citation>
    <scope>NUCLEOTIDE SEQUENCE [LARGE SCALE GENOMIC DNA]</scope>
    <source>
        <strain evidence="11">17A/GY</strain>
    </source>
</reference>
<keyword evidence="11" id="KW-1185">Reference proteome</keyword>
<evidence type="ECO:0000256" key="3">
    <source>
        <dbReference type="ARBA" id="ARBA00022475"/>
    </source>
</evidence>
<dbReference type="SUPFAM" id="SSF103473">
    <property type="entry name" value="MFS general substrate transporter"/>
    <property type="match status" value="1"/>
</dbReference>
<dbReference type="PANTHER" id="PTHR11388:SF95">
    <property type="entry name" value="SOLUTE CARRIER ORGANIC ANION TRANSPORTER FAMILY MEMBER 6A1"/>
    <property type="match status" value="1"/>
</dbReference>
<dbReference type="OrthoDB" id="5062115at2759"/>
<dbReference type="PROSITE" id="PS51465">
    <property type="entry name" value="KAZAL_2"/>
    <property type="match status" value="1"/>
</dbReference>
<dbReference type="KEGG" id="cge:100771790"/>
<proteinExistence type="inferred from homology"/>
<dbReference type="Proteomes" id="UP001108280">
    <property type="component" value="Chromosome 2"/>
</dbReference>
<dbReference type="Gene3D" id="1.20.1250.20">
    <property type="entry name" value="MFS general substrate transporter like domains"/>
    <property type="match status" value="1"/>
</dbReference>
<sequence>MREEPGKEKDANNKDPVEEEDGKESEELQLPKISTYVTAVPTAVQKLKRLTAAKKPVITESPPKLLEGPFGLGSLVSPAFQRFNNIDFFTFLYFVVVTGHGIVFSLVDLSFHKFDKEFSLSEKERFIMDYSDYHASFLVAMIVAYYGGRGNRPKWLAVSAFLLGIAAIIFGLIFFKYEIIKPVEKSEELCIEQHRKTTDCQELRIPHRSKCIYLFIVAQYLHGITGMPMYILGISFIFDHVPTFSAGLYLGNENENQFRRLQRNWWSGFFLVALLSWCAVLPLLCFPTWLPGALKISLEKEKESPSFNKTLKNKEFGPSLKDMIEATKCLLRNPLLICYSLCKTTECLTFRGSKSFLPIYLQNQFLLTPSHASMLTGMIVIPGMAIGHFVGGLIVDRLEMNSKSKLRFTVVTSIIALGLFMLILFVKCETVKFAGINEDYEGSGNLGNLTAPCNEKCACPSSIYASICGRDDIEYFSPCFAGCRASKYLDNEKTYYNCSCIKEGLTTSDTEGDFIDAIPGKCSNKCHKLPLFFAFSFSSMVFSNLPSIAVTMTILQSAPDNLKSLSLGISYTIWRITGSIPTPLVLDMLTSQACIYWSINKCGFKDRCWIYNKERMFYIMMSQCK</sequence>
<keyword evidence="5 9" id="KW-1133">Transmembrane helix</keyword>
<feature type="region of interest" description="Disordered" evidence="8">
    <location>
        <begin position="1"/>
        <end position="29"/>
    </location>
</feature>
<evidence type="ECO:0000256" key="9">
    <source>
        <dbReference type="SAM" id="Phobius"/>
    </source>
</evidence>
<dbReference type="InterPro" id="IPR036058">
    <property type="entry name" value="Kazal_dom_sf"/>
</dbReference>
<evidence type="ECO:0000256" key="6">
    <source>
        <dbReference type="ARBA" id="ARBA00023136"/>
    </source>
</evidence>
<protein>
    <submittedName>
        <fullName evidence="12">Solute carrier organic anion transporter family member 6A1</fullName>
    </submittedName>
</protein>
<evidence type="ECO:0000256" key="7">
    <source>
        <dbReference type="ARBA" id="ARBA00023157"/>
    </source>
</evidence>
<comment type="subcellular location">
    <subcellularLocation>
        <location evidence="1">Cell membrane</location>
        <topology evidence="1">Multi-pass membrane protein</topology>
    </subcellularLocation>
</comment>
<evidence type="ECO:0000313" key="12">
    <source>
        <dbReference type="RefSeq" id="XP_035294747.1"/>
    </source>
</evidence>
<evidence type="ECO:0000256" key="5">
    <source>
        <dbReference type="ARBA" id="ARBA00022989"/>
    </source>
</evidence>
<dbReference type="FunFam" id="1.20.1250.20:FF:000384">
    <property type="entry name" value="Solute carrier organic anion transporter family member"/>
    <property type="match status" value="1"/>
</dbReference>
<reference evidence="12" key="3">
    <citation type="submission" date="2025-08" db="UniProtKB">
        <authorList>
            <consortium name="RefSeq"/>
        </authorList>
    </citation>
    <scope>IDENTIFICATION</scope>
    <source>
        <strain evidence="12">17A/GY</strain>
        <tissue evidence="12">Liver</tissue>
    </source>
</reference>
<dbReference type="InterPro" id="IPR036259">
    <property type="entry name" value="MFS_trans_sf"/>
</dbReference>
<feature type="transmembrane region" description="Helical" evidence="9">
    <location>
        <begin position="265"/>
        <end position="290"/>
    </location>
</feature>
<feature type="domain" description="Kazal-like" evidence="10">
    <location>
        <begin position="447"/>
        <end position="502"/>
    </location>
</feature>
<name>A0A9J7GNQ3_CRIGR</name>
<evidence type="ECO:0000256" key="4">
    <source>
        <dbReference type="ARBA" id="ARBA00022692"/>
    </source>
</evidence>
<keyword evidence="4 9" id="KW-0812">Transmembrane</keyword>
<dbReference type="GO" id="GO:0015347">
    <property type="term" value="F:sodium-independent organic anion transmembrane transporter activity"/>
    <property type="evidence" value="ECO:0007669"/>
    <property type="project" value="TreeGrafter"/>
</dbReference>
<evidence type="ECO:0000259" key="10">
    <source>
        <dbReference type="PROSITE" id="PS51465"/>
    </source>
</evidence>
<gene>
    <name evidence="12" type="primary">LOC100771790</name>
</gene>
<comment type="similarity">
    <text evidence="2">Belongs to the organo anion transporter (TC 2.A.60) family.</text>
</comment>
<evidence type="ECO:0000256" key="8">
    <source>
        <dbReference type="SAM" id="MobiDB-lite"/>
    </source>
</evidence>
<feature type="transmembrane region" description="Helical" evidence="9">
    <location>
        <begin position="130"/>
        <end position="148"/>
    </location>
</feature>
<dbReference type="AlphaFoldDB" id="A0A9J7GNQ3"/>